<evidence type="ECO:0000256" key="4">
    <source>
        <dbReference type="ARBA" id="ARBA00022452"/>
    </source>
</evidence>
<evidence type="ECO:0000256" key="3">
    <source>
        <dbReference type="ARBA" id="ARBA00022448"/>
    </source>
</evidence>
<feature type="compositionally biased region" description="Polar residues" evidence="8">
    <location>
        <begin position="113"/>
        <end position="127"/>
    </location>
</feature>
<dbReference type="Pfam" id="PF02321">
    <property type="entry name" value="OEP"/>
    <property type="match status" value="2"/>
</dbReference>
<dbReference type="PANTHER" id="PTHR30026:SF21">
    <property type="entry name" value="SLR1270 PROTEIN"/>
    <property type="match status" value="1"/>
</dbReference>
<feature type="region of interest" description="Disordered" evidence="8">
    <location>
        <begin position="46"/>
        <end position="70"/>
    </location>
</feature>
<evidence type="ECO:0000256" key="1">
    <source>
        <dbReference type="ARBA" id="ARBA00004442"/>
    </source>
</evidence>
<keyword evidence="6" id="KW-0472">Membrane</keyword>
<dbReference type="GO" id="GO:0009279">
    <property type="term" value="C:cell outer membrane"/>
    <property type="evidence" value="ECO:0007669"/>
    <property type="project" value="UniProtKB-SubCell"/>
</dbReference>
<keyword evidence="7" id="KW-0998">Cell outer membrane</keyword>
<dbReference type="InterPro" id="IPR003423">
    <property type="entry name" value="OMP_efflux"/>
</dbReference>
<evidence type="ECO:0000256" key="8">
    <source>
        <dbReference type="SAM" id="MobiDB-lite"/>
    </source>
</evidence>
<keyword evidence="5" id="KW-0812">Transmembrane</keyword>
<comment type="similarity">
    <text evidence="2">Belongs to the outer membrane factor (OMF) (TC 1.B.17) family.</text>
</comment>
<dbReference type="Proteomes" id="UP000199355">
    <property type="component" value="Unassembled WGS sequence"/>
</dbReference>
<dbReference type="Gene3D" id="1.20.1600.10">
    <property type="entry name" value="Outer membrane efflux proteins (OEP)"/>
    <property type="match status" value="1"/>
</dbReference>
<keyword evidence="3" id="KW-0813">Transport</keyword>
<evidence type="ECO:0000256" key="2">
    <source>
        <dbReference type="ARBA" id="ARBA00007613"/>
    </source>
</evidence>
<keyword evidence="4" id="KW-1134">Transmembrane beta strand</keyword>
<protein>
    <submittedName>
        <fullName evidence="9">Outer membrane protein</fullName>
    </submittedName>
</protein>
<dbReference type="GO" id="GO:0015562">
    <property type="term" value="F:efflux transmembrane transporter activity"/>
    <property type="evidence" value="ECO:0007669"/>
    <property type="project" value="InterPro"/>
</dbReference>
<evidence type="ECO:0000256" key="7">
    <source>
        <dbReference type="ARBA" id="ARBA00023237"/>
    </source>
</evidence>
<gene>
    <name evidence="9" type="ORF">SAMN05192586_12033</name>
</gene>
<organism evidence="9 10">
    <name type="scientific">Desulfovibrio legallii</name>
    <dbReference type="NCBI Taxonomy" id="571438"/>
    <lineage>
        <taxon>Bacteria</taxon>
        <taxon>Pseudomonadati</taxon>
        <taxon>Thermodesulfobacteriota</taxon>
        <taxon>Desulfovibrionia</taxon>
        <taxon>Desulfovibrionales</taxon>
        <taxon>Desulfovibrionaceae</taxon>
        <taxon>Desulfovibrio</taxon>
    </lineage>
</organism>
<keyword evidence="10" id="KW-1185">Reference proteome</keyword>
<dbReference type="InterPro" id="IPR051906">
    <property type="entry name" value="TolC-like"/>
</dbReference>
<dbReference type="GO" id="GO:1990281">
    <property type="term" value="C:efflux pump complex"/>
    <property type="evidence" value="ECO:0007669"/>
    <property type="project" value="TreeGrafter"/>
</dbReference>
<dbReference type="GO" id="GO:0015288">
    <property type="term" value="F:porin activity"/>
    <property type="evidence" value="ECO:0007669"/>
    <property type="project" value="TreeGrafter"/>
</dbReference>
<evidence type="ECO:0000256" key="5">
    <source>
        <dbReference type="ARBA" id="ARBA00022692"/>
    </source>
</evidence>
<name>A0A1G7QBB0_9BACT</name>
<feature type="compositionally biased region" description="Low complexity" evidence="8">
    <location>
        <begin position="46"/>
        <end position="63"/>
    </location>
</feature>
<dbReference type="STRING" id="571438.SAMN05192586_12033"/>
<dbReference type="PANTHER" id="PTHR30026">
    <property type="entry name" value="OUTER MEMBRANE PROTEIN TOLC"/>
    <property type="match status" value="1"/>
</dbReference>
<dbReference type="SUPFAM" id="SSF56954">
    <property type="entry name" value="Outer membrane efflux proteins (OEP)"/>
    <property type="match status" value="1"/>
</dbReference>
<proteinExistence type="inferred from homology"/>
<dbReference type="EMBL" id="FNBX01000020">
    <property type="protein sequence ID" value="SDF95725.1"/>
    <property type="molecule type" value="Genomic_DNA"/>
</dbReference>
<evidence type="ECO:0000313" key="9">
    <source>
        <dbReference type="EMBL" id="SDF95725.1"/>
    </source>
</evidence>
<feature type="region of interest" description="Disordered" evidence="8">
    <location>
        <begin position="112"/>
        <end position="154"/>
    </location>
</feature>
<evidence type="ECO:0000313" key="10">
    <source>
        <dbReference type="Proteomes" id="UP000199355"/>
    </source>
</evidence>
<accession>A0A1G7QBB0</accession>
<dbReference type="AlphaFoldDB" id="A0A1G7QBB0"/>
<sequence length="516" mass="56585">MPAMPEKNLPPTPCRRAWPLRLAARAFARLLPPLGLLALLGLGGPAATAGAQTETTAGAQAGPENAPDRSLAIPVGRTAAVPLYSGGRSLAAEKPHTRPMRALSMREAVERALQQNPSLGSQEAQSKSSEETRKSARGAFGPKLGMSYTATRTDKDYSPSYTVTQAPKQGVYTWGIEVSQPVFTGFKLLADYQKAALQAESDKASLRSAELTMTEEVQTQFLNYLRYEESVRSSSDALARLRDQLRITQAFYDVGLRPRLDVLQAEVDVRKAENTLIQDENNRDTSLAKLNTLLGLPAQAATRYTGNLNHVPFTRSLEQCLEAAYRQRPDLYIAAKSVAIAGKNRQAAQSAYYPQVEAYYNVAQTGNTMDLQRVGDQGYRGTAWELGAKATWDIFQWGTTYYADQSAGWLVTKVRYEEENLKLNVGYDIKSKLLAVREAEKRIAVAETAVEQATEAYNVALARYQEQVGTNFDVLDASSNLTAAQASLTSAKADYLTALAQIYVAMGEFRPDLARR</sequence>
<comment type="subcellular location">
    <subcellularLocation>
        <location evidence="1">Cell outer membrane</location>
    </subcellularLocation>
</comment>
<evidence type="ECO:0000256" key="6">
    <source>
        <dbReference type="ARBA" id="ARBA00023136"/>
    </source>
</evidence>
<reference evidence="10" key="1">
    <citation type="submission" date="2016-10" db="EMBL/GenBank/DDBJ databases">
        <authorList>
            <person name="Varghese N."/>
            <person name="Submissions S."/>
        </authorList>
    </citation>
    <scope>NUCLEOTIDE SEQUENCE [LARGE SCALE GENOMIC DNA]</scope>
    <source>
        <strain evidence="10">KHC7</strain>
    </source>
</reference>